<dbReference type="InterPro" id="IPR036188">
    <property type="entry name" value="FAD/NAD-bd_sf"/>
</dbReference>
<keyword evidence="2" id="KW-0285">Flavoprotein</keyword>
<dbReference type="InterPro" id="IPR006076">
    <property type="entry name" value="FAD-dep_OxRdtase"/>
</dbReference>
<evidence type="ECO:0000256" key="3">
    <source>
        <dbReference type="ARBA" id="ARBA00022827"/>
    </source>
</evidence>
<dbReference type="SUPFAM" id="SSF51905">
    <property type="entry name" value="FAD/NAD(P)-binding domain"/>
    <property type="match status" value="1"/>
</dbReference>
<dbReference type="SUPFAM" id="SSF54373">
    <property type="entry name" value="FAD-linked reductases, C-terminal domain"/>
    <property type="match status" value="1"/>
</dbReference>
<dbReference type="GO" id="GO:0008115">
    <property type="term" value="F:sarcosine oxidase activity"/>
    <property type="evidence" value="ECO:0007669"/>
    <property type="project" value="TreeGrafter"/>
</dbReference>
<protein>
    <submittedName>
        <fullName evidence="6">N-methyltryptophan oxidase</fullName>
    </submittedName>
</protein>
<sequence>MSNWDAEVAVVGLGAWGACALWRMADRGLDVLGVEQFEPGHPLGSSHGGSRMFRVTCLEHPGLVPLARRSLELWHELADAAGRPLFDNRGGLLIGPEDGRIVGGTLRAARRHGITVHRLSHGELTERYGQHAALGPQDIAVWEPSAGILRPEESVRAAVRLARSAGAPVLTGTRVHAVDLVPGGVELRTAARTLRVRQAVVTVGSWLDGLVPGLPLTTLRMPITWFRSGTGDDRYTLDRFPVFMRDLPGGQVLWGNGSEGPHPVKLGLEIHGRPGRPLDPRTDDRSVVAEDWTDLAAVLDTRLPGLEPAPAKVSVCMLTATPDGQFVLGRPGGDPRLVLAGGCNAHGFKHATGIGEALGDLVTGGTPRMPLDFASPDRAALR</sequence>
<dbReference type="Proteomes" id="UP000653493">
    <property type="component" value="Unassembled WGS sequence"/>
</dbReference>
<evidence type="ECO:0000259" key="5">
    <source>
        <dbReference type="Pfam" id="PF01266"/>
    </source>
</evidence>
<evidence type="ECO:0000256" key="1">
    <source>
        <dbReference type="ARBA" id="ARBA00001974"/>
    </source>
</evidence>
<dbReference type="Pfam" id="PF01266">
    <property type="entry name" value="DAO"/>
    <property type="match status" value="1"/>
</dbReference>
<proteinExistence type="predicted"/>
<dbReference type="InterPro" id="IPR045170">
    <property type="entry name" value="MTOX"/>
</dbReference>
<gene>
    <name evidence="6" type="primary">solA</name>
    <name evidence="6" type="ORF">GCM10010238_20430</name>
</gene>
<evidence type="ECO:0000256" key="4">
    <source>
        <dbReference type="ARBA" id="ARBA00023002"/>
    </source>
</evidence>
<reference evidence="6" key="1">
    <citation type="journal article" date="2014" name="Int. J. Syst. Evol. Microbiol.">
        <title>Complete genome sequence of Corynebacterium casei LMG S-19264T (=DSM 44701T), isolated from a smear-ripened cheese.</title>
        <authorList>
            <consortium name="US DOE Joint Genome Institute (JGI-PGF)"/>
            <person name="Walter F."/>
            <person name="Albersmeier A."/>
            <person name="Kalinowski J."/>
            <person name="Ruckert C."/>
        </authorList>
    </citation>
    <scope>NUCLEOTIDE SEQUENCE</scope>
    <source>
        <strain evidence="6">JCM 4234</strain>
    </source>
</reference>
<organism evidence="6 7">
    <name type="scientific">Streptomyces griseoviridis</name>
    <dbReference type="NCBI Taxonomy" id="45398"/>
    <lineage>
        <taxon>Bacteria</taxon>
        <taxon>Bacillati</taxon>
        <taxon>Actinomycetota</taxon>
        <taxon>Actinomycetes</taxon>
        <taxon>Kitasatosporales</taxon>
        <taxon>Streptomycetaceae</taxon>
        <taxon>Streptomyces</taxon>
    </lineage>
</organism>
<evidence type="ECO:0000313" key="6">
    <source>
        <dbReference type="EMBL" id="GGS31292.1"/>
    </source>
</evidence>
<accession>A0A918GEF3</accession>
<evidence type="ECO:0000256" key="2">
    <source>
        <dbReference type="ARBA" id="ARBA00022630"/>
    </source>
</evidence>
<dbReference type="Gene3D" id="3.50.50.60">
    <property type="entry name" value="FAD/NAD(P)-binding domain"/>
    <property type="match status" value="1"/>
</dbReference>
<dbReference type="NCBIfam" id="NF008425">
    <property type="entry name" value="PRK11259.1"/>
    <property type="match status" value="1"/>
</dbReference>
<dbReference type="EMBL" id="BMSL01000004">
    <property type="protein sequence ID" value="GGS31292.1"/>
    <property type="molecule type" value="Genomic_DNA"/>
</dbReference>
<dbReference type="PANTHER" id="PTHR10961:SF7">
    <property type="entry name" value="FAD DEPENDENT OXIDOREDUCTASE DOMAIN-CONTAINING PROTEIN"/>
    <property type="match status" value="1"/>
</dbReference>
<evidence type="ECO:0000313" key="7">
    <source>
        <dbReference type="Proteomes" id="UP000653493"/>
    </source>
</evidence>
<feature type="domain" description="FAD dependent oxidoreductase" evidence="5">
    <location>
        <begin position="8"/>
        <end position="361"/>
    </location>
</feature>
<dbReference type="PANTHER" id="PTHR10961">
    <property type="entry name" value="PEROXISOMAL SARCOSINE OXIDASE"/>
    <property type="match status" value="1"/>
</dbReference>
<dbReference type="AlphaFoldDB" id="A0A918GEF3"/>
<keyword evidence="3" id="KW-0274">FAD</keyword>
<keyword evidence="7" id="KW-1185">Reference proteome</keyword>
<keyword evidence="4" id="KW-0560">Oxidoreductase</keyword>
<dbReference type="Gene3D" id="3.30.9.10">
    <property type="entry name" value="D-Amino Acid Oxidase, subunit A, domain 2"/>
    <property type="match status" value="1"/>
</dbReference>
<comment type="caution">
    <text evidence="6">The sequence shown here is derived from an EMBL/GenBank/DDBJ whole genome shotgun (WGS) entry which is preliminary data.</text>
</comment>
<name>A0A918GEF3_STRGD</name>
<dbReference type="GO" id="GO:0050660">
    <property type="term" value="F:flavin adenine dinucleotide binding"/>
    <property type="evidence" value="ECO:0007669"/>
    <property type="project" value="InterPro"/>
</dbReference>
<comment type="cofactor">
    <cofactor evidence="1">
        <name>FAD</name>
        <dbReference type="ChEBI" id="CHEBI:57692"/>
    </cofactor>
</comment>
<reference evidence="6" key="2">
    <citation type="submission" date="2020-09" db="EMBL/GenBank/DDBJ databases">
        <authorList>
            <person name="Sun Q."/>
            <person name="Ohkuma M."/>
        </authorList>
    </citation>
    <scope>NUCLEOTIDE SEQUENCE</scope>
    <source>
        <strain evidence="6">JCM 4234</strain>
    </source>
</reference>